<dbReference type="InterPro" id="IPR028081">
    <property type="entry name" value="Leu-bd"/>
</dbReference>
<dbReference type="RefSeq" id="WP_163655352.1">
    <property type="nucleotide sequence ID" value="NZ_JAAGRN010000007.1"/>
</dbReference>
<dbReference type="InterPro" id="IPR028082">
    <property type="entry name" value="Peripla_BP_I"/>
</dbReference>
<dbReference type="InterPro" id="IPR051010">
    <property type="entry name" value="BCAA_transport"/>
</dbReference>
<dbReference type="PANTHER" id="PTHR30483">
    <property type="entry name" value="LEUCINE-SPECIFIC-BINDING PROTEIN"/>
    <property type="match status" value="1"/>
</dbReference>
<dbReference type="AlphaFoldDB" id="A0A6B2R0Y8"/>
<feature type="domain" description="Leucine-binding protein" evidence="4">
    <location>
        <begin position="24"/>
        <end position="360"/>
    </location>
</feature>
<protein>
    <submittedName>
        <fullName evidence="5">Amino acid ABC transporter substrate-binding protein</fullName>
    </submittedName>
</protein>
<dbReference type="EMBL" id="JAAGRN010000007">
    <property type="protein sequence ID" value="NDY83793.1"/>
    <property type="molecule type" value="Genomic_DNA"/>
</dbReference>
<reference evidence="5" key="1">
    <citation type="submission" date="2020-02" db="EMBL/GenBank/DDBJ databases">
        <authorList>
            <person name="Chen W.-M."/>
        </authorList>
    </citation>
    <scope>NUCLEOTIDE SEQUENCE</scope>
    <source>
        <strain evidence="5">NBD-18</strain>
    </source>
</reference>
<sequence length="372" mass="39560">MKKIIAAITLAQAAFVMPAFAADYTIGAAFPMSGPNAEYGEVFGSAANMAADHINADKKLSGKLTVVYEDSQGLPAQGVIAANKLINVSKVPYALSAFTGVSKAVAPIGARTKTVMVNGGGVGPDLASLGDYFWNVIPLVDFEVRAITPYLVKEKGLKKIALIYVDDPLGQSVVSELGKELKANGGELVGSFSIPTTQQQFSGVAARVRDTKPDAVYFATYGNQQVQLVKQLRDNGISQPLVSYSAASLPSMMALPEAKGLIFTGQQMEWNKDDAKAMRLYNDYKAKYNKEPGAYVVNYYNSVLLFAELAAALEKAGKPVTGENLLAQRKATATFPFVGATVSFAPNGTIQSPIQINEIVGEGNSKVLKVIK</sequence>
<dbReference type="Gene3D" id="3.40.50.2300">
    <property type="match status" value="2"/>
</dbReference>
<evidence type="ECO:0000259" key="4">
    <source>
        <dbReference type="Pfam" id="PF13458"/>
    </source>
</evidence>
<evidence type="ECO:0000256" key="2">
    <source>
        <dbReference type="ARBA" id="ARBA00022729"/>
    </source>
</evidence>
<feature type="signal peptide" evidence="3">
    <location>
        <begin position="1"/>
        <end position="21"/>
    </location>
</feature>
<evidence type="ECO:0000256" key="3">
    <source>
        <dbReference type="SAM" id="SignalP"/>
    </source>
</evidence>
<dbReference type="PANTHER" id="PTHR30483:SF6">
    <property type="entry name" value="PERIPLASMIC BINDING PROTEIN OF ABC TRANSPORTER FOR NATURAL AMINO ACIDS"/>
    <property type="match status" value="1"/>
</dbReference>
<evidence type="ECO:0000313" key="5">
    <source>
        <dbReference type="EMBL" id="NDY83793.1"/>
    </source>
</evidence>
<accession>A0A6B2R0Y8</accession>
<comment type="similarity">
    <text evidence="1">Belongs to the leucine-binding protein family.</text>
</comment>
<name>A0A6B2R0Y8_9BURK</name>
<comment type="caution">
    <text evidence="5">The sequence shown here is derived from an EMBL/GenBank/DDBJ whole genome shotgun (WGS) entry which is preliminary data.</text>
</comment>
<dbReference type="SUPFAM" id="SSF53822">
    <property type="entry name" value="Periplasmic binding protein-like I"/>
    <property type="match status" value="1"/>
</dbReference>
<dbReference type="Pfam" id="PF13458">
    <property type="entry name" value="Peripla_BP_6"/>
    <property type="match status" value="1"/>
</dbReference>
<evidence type="ECO:0000256" key="1">
    <source>
        <dbReference type="ARBA" id="ARBA00010062"/>
    </source>
</evidence>
<gene>
    <name evidence="5" type="ORF">G3I67_11160</name>
</gene>
<organism evidence="5">
    <name type="scientific">Sheuella amnicola</name>
    <dbReference type="NCBI Taxonomy" id="2707330"/>
    <lineage>
        <taxon>Bacteria</taxon>
        <taxon>Pseudomonadati</taxon>
        <taxon>Pseudomonadota</taxon>
        <taxon>Betaproteobacteria</taxon>
        <taxon>Burkholderiales</taxon>
        <taxon>Alcaligenaceae</taxon>
        <taxon>Sheuella</taxon>
    </lineage>
</organism>
<keyword evidence="2 3" id="KW-0732">Signal</keyword>
<feature type="chain" id="PRO_5025458199" evidence="3">
    <location>
        <begin position="22"/>
        <end position="372"/>
    </location>
</feature>
<proteinExistence type="inferred from homology"/>